<accession>A0A1N6JRW1</accession>
<evidence type="ECO:0000313" key="4">
    <source>
        <dbReference type="Proteomes" id="UP000185207"/>
    </source>
</evidence>
<feature type="coiled-coil region" evidence="1">
    <location>
        <begin position="1"/>
        <end position="28"/>
    </location>
</feature>
<evidence type="ECO:0000256" key="1">
    <source>
        <dbReference type="SAM" id="Coils"/>
    </source>
</evidence>
<evidence type="ECO:0000256" key="2">
    <source>
        <dbReference type="SAM" id="Phobius"/>
    </source>
</evidence>
<sequence>MKDIDALLKEYNLDRQEIEELLQQNEKINAIKLVFDKTGLGLKNSKDLVEAIQSKETHFKEDNSLTNSNISVKTFSKNGHLTVKLKLNNQPEKVVFPSDPDWAEVKRVMGNKPEIITYEKEYLENPTKFQSQKNTLFIEDEGSRKWKVVLLASVLTIVIIYFIYSKS</sequence>
<organism evidence="3 4">
    <name type="scientific">Epilithonimonas zeae</name>
    <dbReference type="NCBI Taxonomy" id="1416779"/>
    <lineage>
        <taxon>Bacteria</taxon>
        <taxon>Pseudomonadati</taxon>
        <taxon>Bacteroidota</taxon>
        <taxon>Flavobacteriia</taxon>
        <taxon>Flavobacteriales</taxon>
        <taxon>Weeksellaceae</taxon>
        <taxon>Chryseobacterium group</taxon>
        <taxon>Epilithonimonas</taxon>
    </lineage>
</organism>
<dbReference type="RefSeq" id="WP_139297414.1">
    <property type="nucleotide sequence ID" value="NZ_FSRK01000003.1"/>
</dbReference>
<keyword evidence="2" id="KW-0472">Membrane</keyword>
<keyword evidence="1" id="KW-0175">Coiled coil</keyword>
<dbReference type="Proteomes" id="UP000185207">
    <property type="component" value="Unassembled WGS sequence"/>
</dbReference>
<proteinExistence type="predicted"/>
<name>A0A1N6JRW1_9FLAO</name>
<reference evidence="4" key="1">
    <citation type="submission" date="2016-11" db="EMBL/GenBank/DDBJ databases">
        <authorList>
            <person name="Varghese N."/>
            <person name="Submissions S."/>
        </authorList>
    </citation>
    <scope>NUCLEOTIDE SEQUENCE [LARGE SCALE GENOMIC DNA]</scope>
    <source>
        <strain evidence="4">DSM 27623</strain>
    </source>
</reference>
<keyword evidence="3" id="KW-0687">Ribonucleoprotein</keyword>
<dbReference type="OrthoDB" id="1254120at2"/>
<evidence type="ECO:0000313" key="3">
    <source>
        <dbReference type="EMBL" id="SIO46953.1"/>
    </source>
</evidence>
<keyword evidence="2" id="KW-1133">Transmembrane helix</keyword>
<feature type="transmembrane region" description="Helical" evidence="2">
    <location>
        <begin position="146"/>
        <end position="164"/>
    </location>
</feature>
<protein>
    <submittedName>
        <fullName evidence="3">Ribosomal protein L7/L12 C-terminal domain-containing protein</fullName>
    </submittedName>
</protein>
<gene>
    <name evidence="3" type="ORF">SAMN05444409_3720</name>
</gene>
<dbReference type="EMBL" id="FSRK01000003">
    <property type="protein sequence ID" value="SIO46953.1"/>
    <property type="molecule type" value="Genomic_DNA"/>
</dbReference>
<dbReference type="SUPFAM" id="SSF54736">
    <property type="entry name" value="ClpS-like"/>
    <property type="match status" value="1"/>
</dbReference>
<keyword evidence="3" id="KW-0689">Ribosomal protein</keyword>
<keyword evidence="2" id="KW-0812">Transmembrane</keyword>
<keyword evidence="4" id="KW-1185">Reference proteome</keyword>
<dbReference type="Gene3D" id="3.30.1390.10">
    <property type="match status" value="1"/>
</dbReference>
<dbReference type="AlphaFoldDB" id="A0A1N6JRW1"/>
<dbReference type="GO" id="GO:0005840">
    <property type="term" value="C:ribosome"/>
    <property type="evidence" value="ECO:0007669"/>
    <property type="project" value="UniProtKB-KW"/>
</dbReference>
<dbReference type="STRING" id="1416779.SAMN05444409_3720"/>
<dbReference type="InterPro" id="IPR014719">
    <property type="entry name" value="Ribosomal_bL12_C/ClpS-like"/>
</dbReference>